<evidence type="ECO:0000313" key="2">
    <source>
        <dbReference type="EMBL" id="MDM4017971.1"/>
    </source>
</evidence>
<feature type="domain" description="Peptidase S9 prolyl oligopeptidase catalytic" evidence="1">
    <location>
        <begin position="211"/>
        <end position="341"/>
    </location>
</feature>
<sequence length="451" mass="50215">MRHPRNRWHIFSHLTPRVHPRWILAVWVAILIAFPTVVVDAQSGDASGPWQIERWKQTPAMRWLDRESPVRSLTYELESIAHRPGDKQGEDAQPTEVFAFYATPGTVNGDPSLDKDLPAVVLIHGGGGTAFSEWAWLWAQRGYAAIAMDLSGRRPEAPRFNPKTRELIIQRRVERTRLPRGGPEANHQAKFNNIGGDRSDEWQPYAVAAVIQAHSLIRSFPEVDAERTAVTGISWGGYMTCLVASLDDRFSAAVPVYGCGFLYEGESVQKPMIDALSGDQRQQWIRDYDPSAWLPQCDVPILLVNGTNDKHYPLDSYMKSFQAVAGPKQLRIEVAMPHGHVAGWLPNEIGLFIDQHVSGGKPLPKLESLHTTNGIAKTKIDSSTPIKTASLHFTTDHGPLVDRSWGTQTASIDGELLSATVPSDATLWYLSVTDERDAMISTDVQFSVDWK</sequence>
<dbReference type="Pfam" id="PF00326">
    <property type="entry name" value="Peptidase_S9"/>
    <property type="match status" value="1"/>
</dbReference>
<name>A0ABT7PPA3_9BACT</name>
<dbReference type="PANTHER" id="PTHR22946">
    <property type="entry name" value="DIENELACTONE HYDROLASE DOMAIN-CONTAINING PROTEIN-RELATED"/>
    <property type="match status" value="1"/>
</dbReference>
<dbReference type="InterPro" id="IPR001375">
    <property type="entry name" value="Peptidase_S9_cat"/>
</dbReference>
<accession>A0ABT7PPA3</accession>
<comment type="caution">
    <text evidence="2">The sequence shown here is derived from an EMBL/GenBank/DDBJ whole genome shotgun (WGS) entry which is preliminary data.</text>
</comment>
<reference evidence="2 3" key="1">
    <citation type="submission" date="2023-06" db="EMBL/GenBank/DDBJ databases">
        <title>Roseiconus lacunae JC819 isolated from Gulf of Mannar region, Tamil Nadu.</title>
        <authorList>
            <person name="Pk S."/>
            <person name="Ch S."/>
            <person name="Ch V.R."/>
        </authorList>
    </citation>
    <scope>NUCLEOTIDE SEQUENCE [LARGE SCALE GENOMIC DNA]</scope>
    <source>
        <strain evidence="2 3">JC819</strain>
    </source>
</reference>
<dbReference type="PANTHER" id="PTHR22946:SF0">
    <property type="entry name" value="DIENELACTONE HYDROLASE DOMAIN-CONTAINING PROTEIN"/>
    <property type="match status" value="1"/>
</dbReference>
<dbReference type="GO" id="GO:0016787">
    <property type="term" value="F:hydrolase activity"/>
    <property type="evidence" value="ECO:0007669"/>
    <property type="project" value="UniProtKB-KW"/>
</dbReference>
<dbReference type="InterPro" id="IPR050261">
    <property type="entry name" value="FrsA_esterase"/>
</dbReference>
<dbReference type="Proteomes" id="UP001239462">
    <property type="component" value="Unassembled WGS sequence"/>
</dbReference>
<evidence type="ECO:0000313" key="3">
    <source>
        <dbReference type="Proteomes" id="UP001239462"/>
    </source>
</evidence>
<evidence type="ECO:0000259" key="1">
    <source>
        <dbReference type="Pfam" id="PF00326"/>
    </source>
</evidence>
<proteinExistence type="predicted"/>
<organism evidence="2 3">
    <name type="scientific">Roseiconus lacunae</name>
    <dbReference type="NCBI Taxonomy" id="2605694"/>
    <lineage>
        <taxon>Bacteria</taxon>
        <taxon>Pseudomonadati</taxon>
        <taxon>Planctomycetota</taxon>
        <taxon>Planctomycetia</taxon>
        <taxon>Pirellulales</taxon>
        <taxon>Pirellulaceae</taxon>
        <taxon>Roseiconus</taxon>
    </lineage>
</organism>
<dbReference type="Gene3D" id="3.40.50.1820">
    <property type="entry name" value="alpha/beta hydrolase"/>
    <property type="match status" value="1"/>
</dbReference>
<dbReference type="EMBL" id="JASZZN010000017">
    <property type="protein sequence ID" value="MDM4017971.1"/>
    <property type="molecule type" value="Genomic_DNA"/>
</dbReference>
<dbReference type="InterPro" id="IPR029058">
    <property type="entry name" value="AB_hydrolase_fold"/>
</dbReference>
<keyword evidence="3" id="KW-1185">Reference proteome</keyword>
<keyword evidence="2" id="KW-0378">Hydrolase</keyword>
<protein>
    <submittedName>
        <fullName evidence="2">Alpha/beta fold hydrolase</fullName>
    </submittedName>
</protein>
<dbReference type="RefSeq" id="WP_289165580.1">
    <property type="nucleotide sequence ID" value="NZ_JASZZN010000017.1"/>
</dbReference>
<dbReference type="SUPFAM" id="SSF53474">
    <property type="entry name" value="alpha/beta-Hydrolases"/>
    <property type="match status" value="1"/>
</dbReference>
<gene>
    <name evidence="2" type="ORF">QTN89_21165</name>
</gene>